<dbReference type="InterPro" id="IPR036388">
    <property type="entry name" value="WH-like_DNA-bd_sf"/>
</dbReference>
<evidence type="ECO:0000259" key="1">
    <source>
        <dbReference type="PROSITE" id="PS50995"/>
    </source>
</evidence>
<dbReference type="SMART" id="SM00347">
    <property type="entry name" value="HTH_MARR"/>
    <property type="match status" value="1"/>
</dbReference>
<keyword evidence="3" id="KW-1185">Reference proteome</keyword>
<reference evidence="2 3" key="1">
    <citation type="journal article" date="2009" name="Stand. Genomic Sci.">
        <title>Complete genome sequence of Stackebrandtia nassauensis type strain (LLR-40K-21).</title>
        <authorList>
            <person name="Munk C."/>
            <person name="Lapidus A."/>
            <person name="Copeland A."/>
            <person name="Jando M."/>
            <person name="Mayilraj S."/>
            <person name="Glavina Del Rio T."/>
            <person name="Nolan M."/>
            <person name="Chen F."/>
            <person name="Lucas S."/>
            <person name="Tice H."/>
            <person name="Cheng J.F."/>
            <person name="Han C."/>
            <person name="Detter J.C."/>
            <person name="Bruce D."/>
            <person name="Goodwin L."/>
            <person name="Chain P."/>
            <person name="Pitluck S."/>
            <person name="Goker M."/>
            <person name="Ovchinikova G."/>
            <person name="Pati A."/>
            <person name="Ivanova N."/>
            <person name="Mavromatis K."/>
            <person name="Chen A."/>
            <person name="Palaniappan K."/>
            <person name="Land M."/>
            <person name="Hauser L."/>
            <person name="Chang Y.J."/>
            <person name="Jeffries C.D."/>
            <person name="Bristow J."/>
            <person name="Eisen J.A."/>
            <person name="Markowitz V."/>
            <person name="Hugenholtz P."/>
            <person name="Kyrpides N.C."/>
            <person name="Klenk H.P."/>
        </authorList>
    </citation>
    <scope>NUCLEOTIDE SEQUENCE [LARGE SCALE GENOMIC DNA]</scope>
    <source>
        <strain evidence="3">DSM 44728 / CIP 108903 / NRRL B-16338 / NBRC 102104 / LLR-40K-21</strain>
    </source>
</reference>
<accession>D3PZM4</accession>
<dbReference type="Pfam" id="PF01047">
    <property type="entry name" value="MarR"/>
    <property type="match status" value="1"/>
</dbReference>
<protein>
    <submittedName>
        <fullName evidence="2">Transcriptional regulator, MarR family</fullName>
    </submittedName>
</protein>
<organism evidence="2 3">
    <name type="scientific">Stackebrandtia nassauensis (strain DSM 44728 / CIP 108903 / NRRL B-16338 / NBRC 102104 / LLR-40K-21)</name>
    <dbReference type="NCBI Taxonomy" id="446470"/>
    <lineage>
        <taxon>Bacteria</taxon>
        <taxon>Bacillati</taxon>
        <taxon>Actinomycetota</taxon>
        <taxon>Actinomycetes</taxon>
        <taxon>Glycomycetales</taxon>
        <taxon>Glycomycetaceae</taxon>
        <taxon>Stackebrandtia</taxon>
    </lineage>
</organism>
<dbReference type="Gene3D" id="1.10.10.10">
    <property type="entry name" value="Winged helix-like DNA-binding domain superfamily/Winged helix DNA-binding domain"/>
    <property type="match status" value="1"/>
</dbReference>
<dbReference type="OrthoDB" id="5195026at2"/>
<dbReference type="RefSeq" id="WP_013019132.1">
    <property type="nucleotide sequence ID" value="NC_013947.1"/>
</dbReference>
<feature type="domain" description="HTH marR-type" evidence="1">
    <location>
        <begin position="1"/>
        <end position="140"/>
    </location>
</feature>
<evidence type="ECO:0000313" key="2">
    <source>
        <dbReference type="EMBL" id="ADD43561.1"/>
    </source>
</evidence>
<dbReference type="eggNOG" id="COG1846">
    <property type="taxonomic scope" value="Bacteria"/>
</dbReference>
<dbReference type="PANTHER" id="PTHR33164:SF99">
    <property type="entry name" value="MARR FAMILY REGULATORY PROTEIN"/>
    <property type="match status" value="1"/>
</dbReference>
<evidence type="ECO:0000313" key="3">
    <source>
        <dbReference type="Proteomes" id="UP000000844"/>
    </source>
</evidence>
<gene>
    <name evidence="2" type="ordered locus">Snas_3906</name>
</gene>
<dbReference type="STRING" id="446470.Snas_3906"/>
<dbReference type="PANTHER" id="PTHR33164">
    <property type="entry name" value="TRANSCRIPTIONAL REGULATOR, MARR FAMILY"/>
    <property type="match status" value="1"/>
</dbReference>
<dbReference type="GO" id="GO:0003700">
    <property type="term" value="F:DNA-binding transcription factor activity"/>
    <property type="evidence" value="ECO:0007669"/>
    <property type="project" value="InterPro"/>
</dbReference>
<dbReference type="SUPFAM" id="SSF46785">
    <property type="entry name" value="Winged helix' DNA-binding domain"/>
    <property type="match status" value="1"/>
</dbReference>
<dbReference type="GO" id="GO:0006950">
    <property type="term" value="P:response to stress"/>
    <property type="evidence" value="ECO:0007669"/>
    <property type="project" value="TreeGrafter"/>
</dbReference>
<sequence>MSRARGWRRLAALHARIEDRIERAMQATHDLSVNEYCVLHLLSEQEMEGRHYRMQAIAEAIVLSQSATTRLVNRLEDRDLVKRYLCPDDRRGIYADITETGIAVHAAAAPTHDEALEAALIEASAEPEYADLVKSLDELN</sequence>
<proteinExistence type="predicted"/>
<dbReference type="PROSITE" id="PS50995">
    <property type="entry name" value="HTH_MARR_2"/>
    <property type="match status" value="1"/>
</dbReference>
<dbReference type="KEGG" id="sna:Snas_3906"/>
<dbReference type="InterPro" id="IPR000835">
    <property type="entry name" value="HTH_MarR-typ"/>
</dbReference>
<dbReference type="AlphaFoldDB" id="D3PZM4"/>
<dbReference type="Proteomes" id="UP000000844">
    <property type="component" value="Chromosome"/>
</dbReference>
<dbReference type="InterPro" id="IPR036390">
    <property type="entry name" value="WH_DNA-bd_sf"/>
</dbReference>
<dbReference type="EMBL" id="CP001778">
    <property type="protein sequence ID" value="ADD43561.1"/>
    <property type="molecule type" value="Genomic_DNA"/>
</dbReference>
<dbReference type="InterPro" id="IPR039422">
    <property type="entry name" value="MarR/SlyA-like"/>
</dbReference>
<dbReference type="HOGENOM" id="CLU_083287_2_4_11"/>
<name>D3PZM4_STANL</name>